<organism evidence="1 2">
    <name type="scientific">Dissostichus eleginoides</name>
    <name type="common">Patagonian toothfish</name>
    <name type="synonym">Dissostichus amissus</name>
    <dbReference type="NCBI Taxonomy" id="100907"/>
    <lineage>
        <taxon>Eukaryota</taxon>
        <taxon>Metazoa</taxon>
        <taxon>Chordata</taxon>
        <taxon>Craniata</taxon>
        <taxon>Vertebrata</taxon>
        <taxon>Euteleostomi</taxon>
        <taxon>Actinopterygii</taxon>
        <taxon>Neopterygii</taxon>
        <taxon>Teleostei</taxon>
        <taxon>Neoteleostei</taxon>
        <taxon>Acanthomorphata</taxon>
        <taxon>Eupercaria</taxon>
        <taxon>Perciformes</taxon>
        <taxon>Notothenioidei</taxon>
        <taxon>Nototheniidae</taxon>
        <taxon>Dissostichus</taxon>
    </lineage>
</organism>
<proteinExistence type="predicted"/>
<gene>
    <name evidence="1" type="ORF">KUDE01_011919</name>
</gene>
<accession>A0AAD9CMY2</accession>
<dbReference type="Proteomes" id="UP001228049">
    <property type="component" value="Unassembled WGS sequence"/>
</dbReference>
<evidence type="ECO:0000313" key="1">
    <source>
        <dbReference type="EMBL" id="KAK1904738.1"/>
    </source>
</evidence>
<sequence>LCSTRNQKLIPPLQHDKLQQSADYYLYLSLKLNLLKGTVGQIKLEAAGIVLRTLVSCPCWFESASATSAGWAVSLLIKQREAG</sequence>
<reference evidence="1" key="1">
    <citation type="submission" date="2023-04" db="EMBL/GenBank/DDBJ databases">
        <title>Chromosome-level genome of Chaenocephalus aceratus.</title>
        <authorList>
            <person name="Park H."/>
        </authorList>
    </citation>
    <scope>NUCLEOTIDE SEQUENCE</scope>
    <source>
        <strain evidence="1">DE</strain>
        <tissue evidence="1">Muscle</tissue>
    </source>
</reference>
<evidence type="ECO:0000313" key="2">
    <source>
        <dbReference type="Proteomes" id="UP001228049"/>
    </source>
</evidence>
<comment type="caution">
    <text evidence="1">The sequence shown here is derived from an EMBL/GenBank/DDBJ whole genome shotgun (WGS) entry which is preliminary data.</text>
</comment>
<feature type="non-terminal residue" evidence="1">
    <location>
        <position position="83"/>
    </location>
</feature>
<dbReference type="EMBL" id="JASDAP010000004">
    <property type="protein sequence ID" value="KAK1904738.1"/>
    <property type="molecule type" value="Genomic_DNA"/>
</dbReference>
<dbReference type="AlphaFoldDB" id="A0AAD9CMY2"/>
<keyword evidence="2" id="KW-1185">Reference proteome</keyword>
<feature type="non-terminal residue" evidence="1">
    <location>
        <position position="1"/>
    </location>
</feature>
<protein>
    <submittedName>
        <fullName evidence="1">1-deoxy-D-xylulose-5-phosphate synthase</fullName>
    </submittedName>
</protein>
<name>A0AAD9CMY2_DISEL</name>